<organism evidence="2 3">
    <name type="scientific">Desulfofarcimen acetoxidans (strain ATCC 49208 / DSM 771 / KCTC 5769 / VKM B-1644 / 5575)</name>
    <name type="common">Desulfotomaculum acetoxidans</name>
    <dbReference type="NCBI Taxonomy" id="485916"/>
    <lineage>
        <taxon>Bacteria</taxon>
        <taxon>Bacillati</taxon>
        <taxon>Bacillota</taxon>
        <taxon>Clostridia</taxon>
        <taxon>Eubacteriales</taxon>
        <taxon>Peptococcaceae</taxon>
        <taxon>Desulfofarcimen</taxon>
    </lineage>
</organism>
<dbReference type="AlphaFoldDB" id="C8VZ82"/>
<dbReference type="Proteomes" id="UP000002217">
    <property type="component" value="Chromosome"/>
</dbReference>
<proteinExistence type="predicted"/>
<keyword evidence="3" id="KW-1185">Reference proteome</keyword>
<protein>
    <submittedName>
        <fullName evidence="2">Uncharacterized protein</fullName>
    </submittedName>
</protein>
<gene>
    <name evidence="2" type="ordered locus">Dtox_2170</name>
</gene>
<dbReference type="KEGG" id="dae:Dtox_2170"/>
<sequence length="155" mass="17703">MLTIDIPETEDEYSLDSDGEVRKRIVLAYEEVDEDVTELEPGYFLDEKNGYFMKEAFKTKIAREGVESKNTPHGIKFFEGDKEVTLDEILEEVEIFPEEQINGNEAVTTSLVKRRAVKSKKVNIEVGKLADKTEEVEIEPGEQAEQTEEVIEGRE</sequence>
<dbReference type="STRING" id="485916.Dtox_2170"/>
<dbReference type="HOGENOM" id="CLU_1692637_0_0_9"/>
<feature type="compositionally biased region" description="Acidic residues" evidence="1">
    <location>
        <begin position="136"/>
        <end position="155"/>
    </location>
</feature>
<evidence type="ECO:0000313" key="2">
    <source>
        <dbReference type="EMBL" id="ACV62992.1"/>
    </source>
</evidence>
<reference evidence="2 3" key="1">
    <citation type="journal article" date="2009" name="Stand. Genomic Sci.">
        <title>Complete genome sequence of Desulfotomaculum acetoxidans type strain (5575).</title>
        <authorList>
            <person name="Spring S."/>
            <person name="Lapidus A."/>
            <person name="Schroder M."/>
            <person name="Gleim D."/>
            <person name="Sims D."/>
            <person name="Meincke L."/>
            <person name="Glavina Del Rio T."/>
            <person name="Tice H."/>
            <person name="Copeland A."/>
            <person name="Cheng J.F."/>
            <person name="Lucas S."/>
            <person name="Chen F."/>
            <person name="Nolan M."/>
            <person name="Bruce D."/>
            <person name="Goodwin L."/>
            <person name="Pitluck S."/>
            <person name="Ivanova N."/>
            <person name="Mavromatis K."/>
            <person name="Mikhailova N."/>
            <person name="Pati A."/>
            <person name="Chen A."/>
            <person name="Palaniappan K."/>
            <person name="Land M."/>
            <person name="Hauser L."/>
            <person name="Chang Y.J."/>
            <person name="Jeffries C.D."/>
            <person name="Chain P."/>
            <person name="Saunders E."/>
            <person name="Brettin T."/>
            <person name="Detter J.C."/>
            <person name="Goker M."/>
            <person name="Bristow J."/>
            <person name="Eisen J.A."/>
            <person name="Markowitz V."/>
            <person name="Hugenholtz P."/>
            <person name="Kyrpides N.C."/>
            <person name="Klenk H.P."/>
            <person name="Han C."/>
        </authorList>
    </citation>
    <scope>NUCLEOTIDE SEQUENCE [LARGE SCALE GENOMIC DNA]</scope>
    <source>
        <strain evidence="3">ATCC 49208 / DSM 771 / VKM B-1644</strain>
    </source>
</reference>
<dbReference type="EMBL" id="CP001720">
    <property type="protein sequence ID" value="ACV62992.1"/>
    <property type="molecule type" value="Genomic_DNA"/>
</dbReference>
<dbReference type="RefSeq" id="WP_015757696.1">
    <property type="nucleotide sequence ID" value="NC_013216.1"/>
</dbReference>
<evidence type="ECO:0000313" key="3">
    <source>
        <dbReference type="Proteomes" id="UP000002217"/>
    </source>
</evidence>
<evidence type="ECO:0000256" key="1">
    <source>
        <dbReference type="SAM" id="MobiDB-lite"/>
    </source>
</evidence>
<feature type="region of interest" description="Disordered" evidence="1">
    <location>
        <begin position="135"/>
        <end position="155"/>
    </location>
</feature>
<name>C8VZ82_DESAS</name>
<accession>C8VZ82</accession>